<evidence type="ECO:0000256" key="1">
    <source>
        <dbReference type="ARBA" id="ARBA00004141"/>
    </source>
</evidence>
<feature type="transmembrane region" description="Helical" evidence="7">
    <location>
        <begin position="282"/>
        <end position="304"/>
    </location>
</feature>
<dbReference type="EMBL" id="MLFT02000003">
    <property type="protein sequence ID" value="PHT52197.1"/>
    <property type="molecule type" value="Genomic_DNA"/>
</dbReference>
<evidence type="ECO:0000256" key="4">
    <source>
        <dbReference type="ARBA" id="ARBA00022989"/>
    </source>
</evidence>
<evidence type="ECO:0000256" key="2">
    <source>
        <dbReference type="ARBA" id="ARBA00006314"/>
    </source>
</evidence>
<comment type="caution">
    <text evidence="8">The sequence shown here is derived from an EMBL/GenBank/DDBJ whole genome shotgun (WGS) entry which is preliminary data.</text>
</comment>
<dbReference type="Pfam" id="PF14802">
    <property type="entry name" value="TMEM192"/>
    <property type="match status" value="1"/>
</dbReference>
<evidence type="ECO:0008006" key="10">
    <source>
        <dbReference type="Google" id="ProtNLM"/>
    </source>
</evidence>
<dbReference type="OrthoDB" id="564295at2759"/>
<feature type="transmembrane region" description="Helical" evidence="7">
    <location>
        <begin position="204"/>
        <end position="228"/>
    </location>
</feature>
<comment type="similarity">
    <text evidence="2">Belongs to the TMEM192 family.</text>
</comment>
<name>A0A2G2X400_CAPBA</name>
<dbReference type="GO" id="GO:0005770">
    <property type="term" value="C:late endosome"/>
    <property type="evidence" value="ECO:0007669"/>
    <property type="project" value="TreeGrafter"/>
</dbReference>
<dbReference type="GO" id="GO:0005765">
    <property type="term" value="C:lysosomal membrane"/>
    <property type="evidence" value="ECO:0007669"/>
    <property type="project" value="TreeGrafter"/>
</dbReference>
<keyword evidence="6" id="KW-0175">Coiled coil</keyword>
<proteinExistence type="inferred from homology"/>
<evidence type="ECO:0000256" key="5">
    <source>
        <dbReference type="ARBA" id="ARBA00023136"/>
    </source>
</evidence>
<dbReference type="InterPro" id="IPR029399">
    <property type="entry name" value="TMEM192"/>
</dbReference>
<evidence type="ECO:0000313" key="9">
    <source>
        <dbReference type="Proteomes" id="UP000224567"/>
    </source>
</evidence>
<evidence type="ECO:0000256" key="7">
    <source>
        <dbReference type="SAM" id="Phobius"/>
    </source>
</evidence>
<reference evidence="8 9" key="1">
    <citation type="journal article" date="2017" name="Genome Biol.">
        <title>New reference genome sequences of hot pepper reveal the massive evolution of plant disease-resistance genes by retroduplication.</title>
        <authorList>
            <person name="Kim S."/>
            <person name="Park J."/>
            <person name="Yeom S.I."/>
            <person name="Kim Y.M."/>
            <person name="Seo E."/>
            <person name="Kim K.T."/>
            <person name="Kim M.S."/>
            <person name="Lee J.M."/>
            <person name="Cheong K."/>
            <person name="Shin H.S."/>
            <person name="Kim S.B."/>
            <person name="Han K."/>
            <person name="Lee J."/>
            <person name="Park M."/>
            <person name="Lee H.A."/>
            <person name="Lee H.Y."/>
            <person name="Lee Y."/>
            <person name="Oh S."/>
            <person name="Lee J.H."/>
            <person name="Choi E."/>
            <person name="Choi E."/>
            <person name="Lee S.E."/>
            <person name="Jeon J."/>
            <person name="Kim H."/>
            <person name="Choi G."/>
            <person name="Song H."/>
            <person name="Lee J."/>
            <person name="Lee S.C."/>
            <person name="Kwon J.K."/>
            <person name="Lee H.Y."/>
            <person name="Koo N."/>
            <person name="Hong Y."/>
            <person name="Kim R.W."/>
            <person name="Kang W.H."/>
            <person name="Huh J.H."/>
            <person name="Kang B.C."/>
            <person name="Yang T.J."/>
            <person name="Lee Y.H."/>
            <person name="Bennetzen J.L."/>
            <person name="Choi D."/>
        </authorList>
    </citation>
    <scope>NUCLEOTIDE SEQUENCE [LARGE SCALE GENOMIC DNA]</scope>
    <source>
        <strain evidence="9">cv. PBC81</strain>
    </source>
</reference>
<dbReference type="AlphaFoldDB" id="A0A2G2X400"/>
<protein>
    <recommendedName>
        <fullName evidence="10">Protein FIP1</fullName>
    </recommendedName>
</protein>
<feature type="transmembrane region" description="Helical" evidence="7">
    <location>
        <begin position="249"/>
        <end position="270"/>
    </location>
</feature>
<keyword evidence="3 7" id="KW-0812">Transmembrane</keyword>
<reference evidence="9" key="2">
    <citation type="journal article" date="2017" name="J. Anim. Genet.">
        <title>Multiple reference genome sequences of hot pepper reveal the massive evolution of plant disease resistance genes by retroduplication.</title>
        <authorList>
            <person name="Kim S."/>
            <person name="Park J."/>
            <person name="Yeom S.-I."/>
            <person name="Kim Y.-M."/>
            <person name="Seo E."/>
            <person name="Kim K.-T."/>
            <person name="Kim M.-S."/>
            <person name="Lee J.M."/>
            <person name="Cheong K."/>
            <person name="Shin H.-S."/>
            <person name="Kim S.-B."/>
            <person name="Han K."/>
            <person name="Lee J."/>
            <person name="Park M."/>
            <person name="Lee H.-A."/>
            <person name="Lee H.-Y."/>
            <person name="Lee Y."/>
            <person name="Oh S."/>
            <person name="Lee J.H."/>
            <person name="Choi E."/>
            <person name="Choi E."/>
            <person name="Lee S.E."/>
            <person name="Jeon J."/>
            <person name="Kim H."/>
            <person name="Choi G."/>
            <person name="Song H."/>
            <person name="Lee J."/>
            <person name="Lee S.-C."/>
            <person name="Kwon J.-K."/>
            <person name="Lee H.-Y."/>
            <person name="Koo N."/>
            <person name="Hong Y."/>
            <person name="Kim R.W."/>
            <person name="Kang W.-H."/>
            <person name="Huh J.H."/>
            <person name="Kang B.-C."/>
            <person name="Yang T.-J."/>
            <person name="Lee Y.-H."/>
            <person name="Bennetzen J.L."/>
            <person name="Choi D."/>
        </authorList>
    </citation>
    <scope>NUCLEOTIDE SEQUENCE [LARGE SCALE GENOMIC DNA]</scope>
    <source>
        <strain evidence="9">cv. PBC81</strain>
    </source>
</reference>
<feature type="transmembrane region" description="Helical" evidence="7">
    <location>
        <begin position="180"/>
        <end position="198"/>
    </location>
</feature>
<evidence type="ECO:0000256" key="6">
    <source>
        <dbReference type="SAM" id="Coils"/>
    </source>
</evidence>
<sequence>MNIHLKPFNYRNGCDAACQVSWLGMGQLSKLNRSERSFTIDGKKTDGSESKASSCVGIIMLTEVVCVSSFMTLYIEKSHKELHAKEMILKLNASSYLNNENNSLAFQINFSTFQPVLYFKIKSIKPSALQVVFTSTIVIGFPAGCFNVTLFSTSTIKFSGRFVDVLHEAPLSGHRKPTSLIGSILYCFLLAMGARWIFHPIERLAFPLLCSCNVGLLVVTGIFEKYLVYQVKKIRLQGYYIFSQKLKHIIRLPFDTIAYGTAAMLLVMVWDPHISILSMPMLLRIIMLAEVVCVSSFITVYIGCVHQYNSLDSQPDVLKSLYSPLQPSSSLEGLRYQDGGRLSDQQMALLQYQQENIHFLSEEILRLQETLSKYERSNDGSAPQVDLAHLLATPDQELRTLKAEMNQLQSELRLARSIIEEKDAEIQRIRNANNQYVEENERLRAILGEWSNRAAKLERALELERMSNLELQKKMTTVKTQMRE</sequence>
<accession>A0A2G2X400</accession>
<keyword evidence="4 7" id="KW-1133">Transmembrane helix</keyword>
<organism evidence="8 9">
    <name type="scientific">Capsicum baccatum</name>
    <name type="common">Peruvian pepper</name>
    <dbReference type="NCBI Taxonomy" id="33114"/>
    <lineage>
        <taxon>Eukaryota</taxon>
        <taxon>Viridiplantae</taxon>
        <taxon>Streptophyta</taxon>
        <taxon>Embryophyta</taxon>
        <taxon>Tracheophyta</taxon>
        <taxon>Spermatophyta</taxon>
        <taxon>Magnoliopsida</taxon>
        <taxon>eudicotyledons</taxon>
        <taxon>Gunneridae</taxon>
        <taxon>Pentapetalae</taxon>
        <taxon>asterids</taxon>
        <taxon>lamiids</taxon>
        <taxon>Solanales</taxon>
        <taxon>Solanaceae</taxon>
        <taxon>Solanoideae</taxon>
        <taxon>Capsiceae</taxon>
        <taxon>Capsicum</taxon>
    </lineage>
</organism>
<keyword evidence="5 7" id="KW-0472">Membrane</keyword>
<dbReference type="Proteomes" id="UP000224567">
    <property type="component" value="Unassembled WGS sequence"/>
</dbReference>
<dbReference type="PANTHER" id="PTHR31592">
    <property type="entry name" value="TRANSMEMBRANE PROTEIN 192"/>
    <property type="match status" value="1"/>
</dbReference>
<evidence type="ECO:0000256" key="3">
    <source>
        <dbReference type="ARBA" id="ARBA00022692"/>
    </source>
</evidence>
<dbReference type="PANTHER" id="PTHR31592:SF1">
    <property type="entry name" value="TRANSMEMBRANE PROTEIN 192"/>
    <property type="match status" value="1"/>
</dbReference>
<evidence type="ECO:0000313" key="8">
    <source>
        <dbReference type="EMBL" id="PHT52197.1"/>
    </source>
</evidence>
<comment type="subcellular location">
    <subcellularLocation>
        <location evidence="1">Membrane</location>
        <topology evidence="1">Multi-pass membrane protein</topology>
    </subcellularLocation>
</comment>
<feature type="coiled-coil region" evidence="6">
    <location>
        <begin position="350"/>
        <end position="474"/>
    </location>
</feature>
<feature type="transmembrane region" description="Helical" evidence="7">
    <location>
        <begin position="56"/>
        <end position="75"/>
    </location>
</feature>
<gene>
    <name evidence="8" type="ORF">CQW23_06659</name>
</gene>
<keyword evidence="9" id="KW-1185">Reference proteome</keyword>
<dbReference type="STRING" id="33114.A0A2G2X400"/>